<proteinExistence type="predicted"/>
<reference evidence="1" key="1">
    <citation type="submission" date="2015-04" db="EMBL/GenBank/DDBJ databases">
        <title>The genome sequence of the plant pathogenic Rhizarian Plasmodiophora brassicae reveals insights in its biotrophic life cycle and the origin of chitin synthesis.</title>
        <authorList>
            <person name="Schwelm A."/>
            <person name="Fogelqvist J."/>
            <person name="Knaust A."/>
            <person name="Julke S."/>
            <person name="Lilja T."/>
            <person name="Dhandapani V."/>
            <person name="Bonilla-Rosso G."/>
            <person name="Karlsson M."/>
            <person name="Shevchenko A."/>
            <person name="Choi S.R."/>
            <person name="Kim H.G."/>
            <person name="Park J.Y."/>
            <person name="Lim Y.P."/>
            <person name="Ludwig-Muller J."/>
            <person name="Dixelius C."/>
        </authorList>
    </citation>
    <scope>NUCLEOTIDE SEQUENCE</scope>
    <source>
        <tissue evidence="1">Potato root galls</tissue>
    </source>
</reference>
<evidence type="ECO:0000313" key="1">
    <source>
        <dbReference type="EMBL" id="CRZ03158.1"/>
    </source>
</evidence>
<dbReference type="AlphaFoldDB" id="A0A0H5QMC9"/>
<accession>A0A0H5QMC9</accession>
<dbReference type="EMBL" id="HACM01002716">
    <property type="protein sequence ID" value="CRZ03158.1"/>
    <property type="molecule type" value="Transcribed_RNA"/>
</dbReference>
<name>A0A0H5QMC9_9EUKA</name>
<organism evidence="1">
    <name type="scientific">Spongospora subterranea</name>
    <dbReference type="NCBI Taxonomy" id="70186"/>
    <lineage>
        <taxon>Eukaryota</taxon>
        <taxon>Sar</taxon>
        <taxon>Rhizaria</taxon>
        <taxon>Endomyxa</taxon>
        <taxon>Phytomyxea</taxon>
        <taxon>Plasmodiophorida</taxon>
        <taxon>Plasmodiophoridae</taxon>
        <taxon>Spongospora</taxon>
    </lineage>
</organism>
<sequence length="170" mass="19743">MSMMIFSPLFRPRKPNYQQFRSRVMLFAPVHKAISKCRSSSHSCVYHKLFAASSYYQFWFGSRKAGSHMLDESLENIKRFIMTWSMAINTDTLKSPTEMTFGLIINIPGLNAYKRRTAIRILVKVARRAVNGRPQRRNLGKEENIDRIMHLCRQVFAASSDSPCFVTRSR</sequence>
<protein>
    <submittedName>
        <fullName evidence="1">Uncharacterized protein</fullName>
    </submittedName>
</protein>